<name>A0AA37KB22_9BACT</name>
<evidence type="ECO:0000256" key="1">
    <source>
        <dbReference type="SAM" id="MobiDB-lite"/>
    </source>
</evidence>
<feature type="region of interest" description="Disordered" evidence="1">
    <location>
        <begin position="1"/>
        <end position="38"/>
    </location>
</feature>
<accession>A0AA37KB22</accession>
<comment type="caution">
    <text evidence="2">The sequence shown here is derived from an EMBL/GenBank/DDBJ whole genome shotgun (WGS) entry which is preliminary data.</text>
</comment>
<dbReference type="AlphaFoldDB" id="A0AA37KB22"/>
<feature type="region of interest" description="Disordered" evidence="1">
    <location>
        <begin position="53"/>
        <end position="81"/>
    </location>
</feature>
<sequence length="81" mass="8984">MLSRAFKKSADKPITNNTANGLDQQVPQNKEQEPISFQFKPARVEDSVKKQYTDAPVPTVAGDQRATLNPSRLNGWINGTK</sequence>
<proteinExistence type="predicted"/>
<dbReference type="Proteomes" id="UP001055114">
    <property type="component" value="Unassembled WGS sequence"/>
</dbReference>
<organism evidence="2 3">
    <name type="scientific">Parabacteroides merdae</name>
    <dbReference type="NCBI Taxonomy" id="46503"/>
    <lineage>
        <taxon>Bacteria</taxon>
        <taxon>Pseudomonadati</taxon>
        <taxon>Bacteroidota</taxon>
        <taxon>Bacteroidia</taxon>
        <taxon>Bacteroidales</taxon>
        <taxon>Tannerellaceae</taxon>
        <taxon>Parabacteroides</taxon>
    </lineage>
</organism>
<dbReference type="EMBL" id="BQNZ01000003">
    <property type="protein sequence ID" value="GKH73289.1"/>
    <property type="molecule type" value="Genomic_DNA"/>
</dbReference>
<reference evidence="2" key="1">
    <citation type="submission" date="2022-01" db="EMBL/GenBank/DDBJ databases">
        <title>Novel bile acid biosynthetic pathways are enriched in the microbiome of centenarians.</title>
        <authorList>
            <person name="Sato Y."/>
            <person name="Atarashi K."/>
            <person name="Plichta R.D."/>
            <person name="Arai Y."/>
            <person name="Sasajima S."/>
            <person name="Kearney M.S."/>
            <person name="Suda W."/>
            <person name="Takeshita K."/>
            <person name="Sasaki T."/>
            <person name="Okamoto S."/>
            <person name="Skelly N.A."/>
            <person name="Okamura Y."/>
            <person name="Vlamakis H."/>
            <person name="Li Y."/>
            <person name="Tanoue T."/>
            <person name="Takei H."/>
            <person name="Nittono H."/>
            <person name="Narushima S."/>
            <person name="Irie J."/>
            <person name="Itoh H."/>
            <person name="Moriya K."/>
            <person name="Sugiura Y."/>
            <person name="Suematsu M."/>
            <person name="Moritoki N."/>
            <person name="Shibata S."/>
            <person name="Littman R.D."/>
            <person name="Fischbach A.M."/>
            <person name="Uwamino Y."/>
            <person name="Inoue T."/>
            <person name="Honda A."/>
            <person name="Hattori M."/>
            <person name="Murai T."/>
            <person name="Xavier J.R."/>
            <person name="Hirose N."/>
            <person name="Honda K."/>
        </authorList>
    </citation>
    <scope>NUCLEOTIDE SEQUENCE</scope>
    <source>
        <strain evidence="2">CE91-St3</strain>
    </source>
</reference>
<protein>
    <submittedName>
        <fullName evidence="2">Uncharacterized protein</fullName>
    </submittedName>
</protein>
<evidence type="ECO:0000313" key="3">
    <source>
        <dbReference type="Proteomes" id="UP001055114"/>
    </source>
</evidence>
<feature type="compositionally biased region" description="Polar residues" evidence="1">
    <location>
        <begin position="66"/>
        <end position="81"/>
    </location>
</feature>
<evidence type="ECO:0000313" key="2">
    <source>
        <dbReference type="EMBL" id="GKH73289.1"/>
    </source>
</evidence>
<feature type="compositionally biased region" description="Polar residues" evidence="1">
    <location>
        <begin position="14"/>
        <end position="29"/>
    </location>
</feature>
<gene>
    <name evidence="2" type="ORF">CE91St3_31520</name>
</gene>